<evidence type="ECO:0000313" key="3">
    <source>
        <dbReference type="EMBL" id="EAY00158.1"/>
    </source>
</evidence>
<sequence length="582" mass="67385">MINISLINGGYTNIIVSDNGCGIPRENFSKLCHFNATSKYNEESPDKYDTFGFHGASLASITCSCPTLITSRTRAEKIGTKGQFNYSTLVGDLQNAQCQYGTTIELNNLSDSVDQAVTKNIQNSQSNLTIKKLVQSYSALYYNISFKLLTTLPYESMTKKNLIQSLRAIYNIQNTPMHPISRTFECNNVKAALFVTLPEATSIYPQFVFFLNGQRIKNKALKKSVKSVYQRSGNIHTPVVFILFSEETPQFKFIPTNYPFPNQIRMSGELETMVEEAISIIRKDGDGEIDFDINEYRKGNKIPRYPIEIQPEMQNPYLVQQQTQQPQQQMRYDHYQQQAQQQQQQMNSYVAQQMTQMSAYQQPTSQMAQMTMQQQQQQQQQMQQMQQQQMQMQMQQQQQIQLQQQQQIQIQQQPQPQPQQQPVQQPQPQQISQPKKVIVAQPNKPMVKHIAAPKKTITTVVPPPPQQSQPMYSQIQQQPRNQIQQPQQQQPQMQYQTQYQPQYQQQYQQQQYQQQQYQQQLYQQIYQQPPPPPPRPATPQTIQQPAQTMPSPMQPVSTPQVISQPRVNKRFPIKKIVISGTK</sequence>
<dbReference type="RefSeq" id="XP_001313087.1">
    <property type="nucleotide sequence ID" value="XM_001313086.1"/>
</dbReference>
<evidence type="ECO:0000313" key="4">
    <source>
        <dbReference type="Proteomes" id="UP000001542"/>
    </source>
</evidence>
<dbReference type="eggNOG" id="KOG1978">
    <property type="taxonomic scope" value="Eukaryota"/>
</dbReference>
<dbReference type="PANTHER" id="PTHR10073:SF52">
    <property type="entry name" value="MISMATCH REPAIR ENDONUCLEASE PMS2"/>
    <property type="match status" value="1"/>
</dbReference>
<evidence type="ECO:0000256" key="2">
    <source>
        <dbReference type="SAM" id="MobiDB-lite"/>
    </source>
</evidence>
<name>A2F4K2_TRIV3</name>
<dbReference type="PANTHER" id="PTHR10073">
    <property type="entry name" value="DNA MISMATCH REPAIR PROTEIN MLH, PMS, MUTL"/>
    <property type="match status" value="1"/>
</dbReference>
<feature type="region of interest" description="Disordered" evidence="2">
    <location>
        <begin position="412"/>
        <end position="435"/>
    </location>
</feature>
<reference evidence="3" key="1">
    <citation type="submission" date="2006-10" db="EMBL/GenBank/DDBJ databases">
        <authorList>
            <person name="Amadeo P."/>
            <person name="Zhao Q."/>
            <person name="Wortman J."/>
            <person name="Fraser-Liggett C."/>
            <person name="Carlton J."/>
        </authorList>
    </citation>
    <scope>NUCLEOTIDE SEQUENCE</scope>
    <source>
        <strain evidence="3">G3</strain>
    </source>
</reference>
<dbReference type="GO" id="GO:0140664">
    <property type="term" value="F:ATP-dependent DNA damage sensor activity"/>
    <property type="evidence" value="ECO:0007669"/>
    <property type="project" value="InterPro"/>
</dbReference>
<feature type="region of interest" description="Disordered" evidence="2">
    <location>
        <begin position="451"/>
        <end position="495"/>
    </location>
</feature>
<dbReference type="AlphaFoldDB" id="A2F4K2"/>
<gene>
    <name evidence="3" type="ORF">TVAG_052060</name>
</gene>
<dbReference type="STRING" id="5722.A2F4K2"/>
<dbReference type="GO" id="GO:0016887">
    <property type="term" value="F:ATP hydrolysis activity"/>
    <property type="evidence" value="ECO:0000318"/>
    <property type="project" value="GO_Central"/>
</dbReference>
<dbReference type="SMR" id="A2F4K2"/>
<feature type="region of interest" description="Disordered" evidence="2">
    <location>
        <begin position="521"/>
        <end position="570"/>
    </location>
</feature>
<dbReference type="KEGG" id="tva:4757977"/>
<protein>
    <submittedName>
        <fullName evidence="3">Uncharacterized protein</fullName>
    </submittedName>
</protein>
<reference evidence="3" key="2">
    <citation type="journal article" date="2007" name="Science">
        <title>Draft genome sequence of the sexually transmitted pathogen Trichomonas vaginalis.</title>
        <authorList>
            <person name="Carlton J.M."/>
            <person name="Hirt R.P."/>
            <person name="Silva J.C."/>
            <person name="Delcher A.L."/>
            <person name="Schatz M."/>
            <person name="Zhao Q."/>
            <person name="Wortman J.R."/>
            <person name="Bidwell S.L."/>
            <person name="Alsmark U.C.M."/>
            <person name="Besteiro S."/>
            <person name="Sicheritz-Ponten T."/>
            <person name="Noel C.J."/>
            <person name="Dacks J.B."/>
            <person name="Foster P.G."/>
            <person name="Simillion C."/>
            <person name="Van de Peer Y."/>
            <person name="Miranda-Saavedra D."/>
            <person name="Barton G.J."/>
            <person name="Westrop G.D."/>
            <person name="Mueller S."/>
            <person name="Dessi D."/>
            <person name="Fiori P.L."/>
            <person name="Ren Q."/>
            <person name="Paulsen I."/>
            <person name="Zhang H."/>
            <person name="Bastida-Corcuera F.D."/>
            <person name="Simoes-Barbosa A."/>
            <person name="Brown M.T."/>
            <person name="Hayes R.D."/>
            <person name="Mukherjee M."/>
            <person name="Okumura C.Y."/>
            <person name="Schneider R."/>
            <person name="Smith A.J."/>
            <person name="Vanacova S."/>
            <person name="Villalvazo M."/>
            <person name="Haas B.J."/>
            <person name="Pertea M."/>
            <person name="Feldblyum T.V."/>
            <person name="Utterback T.R."/>
            <person name="Shu C.L."/>
            <person name="Osoegawa K."/>
            <person name="de Jong P.J."/>
            <person name="Hrdy I."/>
            <person name="Horvathova L."/>
            <person name="Zubacova Z."/>
            <person name="Dolezal P."/>
            <person name="Malik S.B."/>
            <person name="Logsdon J.M. Jr."/>
            <person name="Henze K."/>
            <person name="Gupta A."/>
            <person name="Wang C.C."/>
            <person name="Dunne R.L."/>
            <person name="Upcroft J.A."/>
            <person name="Upcroft P."/>
            <person name="White O."/>
            <person name="Salzberg S.L."/>
            <person name="Tang P."/>
            <person name="Chiu C.-H."/>
            <person name="Lee Y.-S."/>
            <person name="Embley T.M."/>
            <person name="Coombs G.H."/>
            <person name="Mottram J.C."/>
            <person name="Tachezy J."/>
            <person name="Fraser-Liggett C.M."/>
            <person name="Johnson P.J."/>
        </authorList>
    </citation>
    <scope>NUCLEOTIDE SEQUENCE [LARGE SCALE GENOMIC DNA]</scope>
    <source>
        <strain evidence="3">G3</strain>
    </source>
</reference>
<dbReference type="GO" id="GO:0032389">
    <property type="term" value="C:MutLalpha complex"/>
    <property type="evidence" value="ECO:0000318"/>
    <property type="project" value="GO_Central"/>
</dbReference>
<dbReference type="Gene3D" id="3.30.565.10">
    <property type="entry name" value="Histidine kinase-like ATPase, C-terminal domain"/>
    <property type="match status" value="1"/>
</dbReference>
<dbReference type="InParanoid" id="A2F4K2"/>
<feature type="compositionally biased region" description="Low complexity" evidence="2">
    <location>
        <begin position="412"/>
        <end position="434"/>
    </location>
</feature>
<feature type="compositionally biased region" description="Low complexity" evidence="2">
    <location>
        <begin position="538"/>
        <end position="550"/>
    </location>
</feature>
<keyword evidence="4" id="KW-1185">Reference proteome</keyword>
<feature type="region of interest" description="Disordered" evidence="2">
    <location>
        <begin position="319"/>
        <end position="339"/>
    </location>
</feature>
<dbReference type="VEuPathDB" id="TrichDB:TVAGG3_0047260"/>
<dbReference type="InterPro" id="IPR036890">
    <property type="entry name" value="HATPase_C_sf"/>
</dbReference>
<dbReference type="Proteomes" id="UP000001542">
    <property type="component" value="Unassembled WGS sequence"/>
</dbReference>
<dbReference type="SUPFAM" id="SSF55874">
    <property type="entry name" value="ATPase domain of HSP90 chaperone/DNA topoisomerase II/histidine kinase"/>
    <property type="match status" value="1"/>
</dbReference>
<feature type="compositionally biased region" description="Pro residues" evidence="2">
    <location>
        <begin position="528"/>
        <end position="537"/>
    </location>
</feature>
<organism evidence="3 4">
    <name type="scientific">Trichomonas vaginalis (strain ATCC PRA-98 / G3)</name>
    <dbReference type="NCBI Taxonomy" id="412133"/>
    <lineage>
        <taxon>Eukaryota</taxon>
        <taxon>Metamonada</taxon>
        <taxon>Parabasalia</taxon>
        <taxon>Trichomonadida</taxon>
        <taxon>Trichomonadidae</taxon>
        <taxon>Trichomonas</taxon>
    </lineage>
</organism>
<dbReference type="InterPro" id="IPR038973">
    <property type="entry name" value="MutL/Mlh/Pms-like"/>
</dbReference>
<comment type="similarity">
    <text evidence="1">Belongs to the DNA mismatch repair MutL/HexB family.</text>
</comment>
<evidence type="ECO:0000256" key="1">
    <source>
        <dbReference type="ARBA" id="ARBA00006082"/>
    </source>
</evidence>
<dbReference type="VEuPathDB" id="TrichDB:TVAG_052060"/>
<feature type="compositionally biased region" description="Low complexity" evidence="2">
    <location>
        <begin position="468"/>
        <end position="495"/>
    </location>
</feature>
<proteinExistence type="inferred from homology"/>
<dbReference type="GO" id="GO:0006298">
    <property type="term" value="P:mismatch repair"/>
    <property type="evidence" value="ECO:0000318"/>
    <property type="project" value="GO_Central"/>
</dbReference>
<accession>A2F4K2</accession>
<dbReference type="EMBL" id="DS113611">
    <property type="protein sequence ID" value="EAY00158.1"/>
    <property type="molecule type" value="Genomic_DNA"/>
</dbReference>
<feature type="compositionally biased region" description="Polar residues" evidence="2">
    <location>
        <begin position="554"/>
        <end position="566"/>
    </location>
</feature>
<feature type="compositionally biased region" description="Low complexity" evidence="2">
    <location>
        <begin position="320"/>
        <end position="339"/>
    </location>
</feature>